<evidence type="ECO:0000256" key="4">
    <source>
        <dbReference type="ARBA" id="ARBA00022989"/>
    </source>
</evidence>
<keyword evidence="5 6" id="KW-0472">Membrane</keyword>
<sequence length="498" mass="56429">MKPTVKVSIGGLAFTLEEDAYFVLDNYLKALRTHFARNPESEEIISDIESRLSELLQMRISANDGVVSINDAEELIKIMGNPKDFDDSANSFASADNTTGSNSLHGRNPEFEKKLLRDLDNKIIGGVCSGLGHYFKIDPTAIRLIFAGLFLLLFFVGYRMPSCMLIVGIYIILWIVMPAARTFKQKLAMTGDDPSILNIEERGQPANRKYKGSSVNRVLNILLNIIVGFIAVITFIILISFIIVLVWLYFDTDIVGLSNYMMILGYDVWNFKISLVIAFIFPILGFFILLVKLLRRTPFTSGSFVSFIICLILWLGAVFYLGNKGFGFAYSHKEDTKVVEQISASTTSDTLYVKLGTDYLNRDHLPHNRKFIYKGDRMKDREICILPNVRIKDATDTLTTNYKIEITKRAFGSSDISAGRKAEALELDYALSDSVLTINPAWYNENKTWNLETFDIIIIKPQGKTVIADDDLTKIRFEYSAGRYKYHGFGNSYYFDTF</sequence>
<evidence type="ECO:0000256" key="5">
    <source>
        <dbReference type="ARBA" id="ARBA00023136"/>
    </source>
</evidence>
<dbReference type="EMBL" id="JACIEP010000006">
    <property type="protein sequence ID" value="MBB4036120.1"/>
    <property type="molecule type" value="Genomic_DNA"/>
</dbReference>
<evidence type="ECO:0000256" key="6">
    <source>
        <dbReference type="SAM" id="Phobius"/>
    </source>
</evidence>
<dbReference type="InterPro" id="IPR054319">
    <property type="entry name" value="PspC-rel_ToastRack"/>
</dbReference>
<evidence type="ECO:0000256" key="3">
    <source>
        <dbReference type="ARBA" id="ARBA00022692"/>
    </source>
</evidence>
<dbReference type="InterPro" id="IPR007168">
    <property type="entry name" value="Phageshock_PspC_N"/>
</dbReference>
<dbReference type="Pfam" id="PF04024">
    <property type="entry name" value="PspC"/>
    <property type="match status" value="1"/>
</dbReference>
<keyword evidence="2" id="KW-1003">Cell membrane</keyword>
<accession>A0A840CJI2</accession>
<feature type="transmembrane region" description="Helical" evidence="6">
    <location>
        <begin position="303"/>
        <end position="322"/>
    </location>
</feature>
<dbReference type="GO" id="GO:0005886">
    <property type="term" value="C:plasma membrane"/>
    <property type="evidence" value="ECO:0007669"/>
    <property type="project" value="UniProtKB-SubCell"/>
</dbReference>
<comment type="caution">
    <text evidence="9">The sequence shown here is derived from an EMBL/GenBank/DDBJ whole genome shotgun (WGS) entry which is preliminary data.</text>
</comment>
<keyword evidence="10" id="KW-1185">Reference proteome</keyword>
<feature type="domain" description="PspC-related ToastRack" evidence="8">
    <location>
        <begin position="382"/>
        <end position="486"/>
    </location>
</feature>
<evidence type="ECO:0000313" key="10">
    <source>
        <dbReference type="Proteomes" id="UP000555103"/>
    </source>
</evidence>
<feature type="domain" description="Phage shock protein PspC N-terminal" evidence="7">
    <location>
        <begin position="113"/>
        <end position="179"/>
    </location>
</feature>
<reference evidence="9 10" key="1">
    <citation type="submission" date="2020-08" db="EMBL/GenBank/DDBJ databases">
        <title>Genomic Encyclopedia of Type Strains, Phase IV (KMG-IV): sequencing the most valuable type-strain genomes for metagenomic binning, comparative biology and taxonomic classification.</title>
        <authorList>
            <person name="Goeker M."/>
        </authorList>
    </citation>
    <scope>NUCLEOTIDE SEQUENCE [LARGE SCALE GENOMIC DNA]</scope>
    <source>
        <strain evidence="9 10">DSM 104969</strain>
    </source>
</reference>
<dbReference type="PANTHER" id="PTHR33885:SF3">
    <property type="entry name" value="PHAGE SHOCK PROTEIN C"/>
    <property type="match status" value="1"/>
</dbReference>
<evidence type="ECO:0000256" key="1">
    <source>
        <dbReference type="ARBA" id="ARBA00004162"/>
    </source>
</evidence>
<dbReference type="Proteomes" id="UP000555103">
    <property type="component" value="Unassembled WGS sequence"/>
</dbReference>
<comment type="subcellular location">
    <subcellularLocation>
        <location evidence="1">Cell membrane</location>
        <topology evidence="1">Single-pass membrane protein</topology>
    </subcellularLocation>
</comment>
<dbReference type="Pfam" id="PF22744">
    <property type="entry name" value="Toast-rack_PspC-Cterm"/>
    <property type="match status" value="1"/>
</dbReference>
<dbReference type="PANTHER" id="PTHR33885">
    <property type="entry name" value="PHAGE SHOCK PROTEIN C"/>
    <property type="match status" value="1"/>
</dbReference>
<name>A0A840CJI2_9BACT</name>
<evidence type="ECO:0000313" key="9">
    <source>
        <dbReference type="EMBL" id="MBB4036120.1"/>
    </source>
</evidence>
<feature type="transmembrane region" description="Helical" evidence="6">
    <location>
        <begin position="164"/>
        <end position="180"/>
    </location>
</feature>
<feature type="transmembrane region" description="Helical" evidence="6">
    <location>
        <begin position="269"/>
        <end position="291"/>
    </location>
</feature>
<gene>
    <name evidence="9" type="ORF">GGR21_002021</name>
</gene>
<dbReference type="InterPro" id="IPR052027">
    <property type="entry name" value="PspC"/>
</dbReference>
<evidence type="ECO:0000259" key="7">
    <source>
        <dbReference type="Pfam" id="PF04024"/>
    </source>
</evidence>
<evidence type="ECO:0000259" key="8">
    <source>
        <dbReference type="Pfam" id="PF22744"/>
    </source>
</evidence>
<protein>
    <submittedName>
        <fullName evidence="9">Phage shock protein PspC (Stress-responsive transcriptional regulator)</fullName>
    </submittedName>
</protein>
<proteinExistence type="predicted"/>
<evidence type="ECO:0000256" key="2">
    <source>
        <dbReference type="ARBA" id="ARBA00022475"/>
    </source>
</evidence>
<keyword evidence="3 6" id="KW-0812">Transmembrane</keyword>
<dbReference type="RefSeq" id="WP_183307032.1">
    <property type="nucleotide sequence ID" value="NZ_JACIEP010000006.1"/>
</dbReference>
<organism evidence="9 10">
    <name type="scientific">Dysgonomonas hofstadii</name>
    <dbReference type="NCBI Taxonomy" id="637886"/>
    <lineage>
        <taxon>Bacteria</taxon>
        <taxon>Pseudomonadati</taxon>
        <taxon>Bacteroidota</taxon>
        <taxon>Bacteroidia</taxon>
        <taxon>Bacteroidales</taxon>
        <taxon>Dysgonomonadaceae</taxon>
        <taxon>Dysgonomonas</taxon>
    </lineage>
</organism>
<feature type="transmembrane region" description="Helical" evidence="6">
    <location>
        <begin position="218"/>
        <end position="249"/>
    </location>
</feature>
<keyword evidence="4 6" id="KW-1133">Transmembrane helix</keyword>
<dbReference type="AlphaFoldDB" id="A0A840CJI2"/>